<reference evidence="2" key="1">
    <citation type="submission" date="2021-09" db="EMBL/GenBank/DDBJ databases">
        <authorList>
            <person name="Wu T."/>
            <person name="Guo S.Z."/>
        </authorList>
    </citation>
    <scope>NUCLEOTIDE SEQUENCE</scope>
    <source>
        <strain evidence="2">RSS-23</strain>
    </source>
</reference>
<organism evidence="2 3">
    <name type="scientific">Thermomonas beijingensis</name>
    <dbReference type="NCBI Taxonomy" id="2872701"/>
    <lineage>
        <taxon>Bacteria</taxon>
        <taxon>Pseudomonadati</taxon>
        <taxon>Pseudomonadota</taxon>
        <taxon>Gammaproteobacteria</taxon>
        <taxon>Lysobacterales</taxon>
        <taxon>Lysobacteraceae</taxon>
        <taxon>Thermomonas</taxon>
    </lineage>
</organism>
<name>A0ABS7TGL3_9GAMM</name>
<sequence>MAIAIAMLAMVGCGKQKAACSGTDELAVVKSIVMDEAEKSITKEKHDDGSAVFNAASARATLSKLTLAFENVRTAKEDPNSTKVFCEGTIKLVVPPDLLQSAEEGRKLAGFGTVSALASTSSMEQAANAFTKSIEYSAQPTDDGKKVYAELTDAKSIADFISEMVGSSLLKPMIEAKKIQEAKAAEAASQAAEAQRMQNEQQQAQLKAEQGAANLSVAQEQNTLANQAINELWKGLSEEDRDRLQGAQRAWIKKKDVDCKVEAAGRSTDPTEIEIYRLNCDTTATRARIEEFRRAMY</sequence>
<gene>
    <name evidence="2" type="ORF">K7B09_11565</name>
</gene>
<dbReference type="Gene3D" id="1.20.1270.180">
    <property type="match status" value="1"/>
</dbReference>
<dbReference type="RefSeq" id="WP_223629634.1">
    <property type="nucleotide sequence ID" value="NZ_JAIQDJ010000009.1"/>
</dbReference>
<dbReference type="EMBL" id="JAIQDJ010000009">
    <property type="protein sequence ID" value="MBZ4186958.1"/>
    <property type="molecule type" value="Genomic_DNA"/>
</dbReference>
<evidence type="ECO:0000313" key="2">
    <source>
        <dbReference type="EMBL" id="MBZ4186958.1"/>
    </source>
</evidence>
<proteinExistence type="predicted"/>
<evidence type="ECO:0000256" key="1">
    <source>
        <dbReference type="SAM" id="Coils"/>
    </source>
</evidence>
<accession>A0ABS7TGL3</accession>
<dbReference type="Proteomes" id="UP001430290">
    <property type="component" value="Unassembled WGS sequence"/>
</dbReference>
<protein>
    <submittedName>
        <fullName evidence="2">DUF1311 domain-containing protein</fullName>
    </submittedName>
</protein>
<comment type="caution">
    <text evidence="2">The sequence shown here is derived from an EMBL/GenBank/DDBJ whole genome shotgun (WGS) entry which is preliminary data.</text>
</comment>
<keyword evidence="1" id="KW-0175">Coiled coil</keyword>
<evidence type="ECO:0000313" key="3">
    <source>
        <dbReference type="Proteomes" id="UP001430290"/>
    </source>
</evidence>
<feature type="coiled-coil region" evidence="1">
    <location>
        <begin position="177"/>
        <end position="209"/>
    </location>
</feature>
<keyword evidence="3" id="KW-1185">Reference proteome</keyword>